<dbReference type="AlphaFoldDB" id="A0A1G8DY18"/>
<proteinExistence type="inferred from homology"/>
<dbReference type="Gene3D" id="3.30.460.10">
    <property type="entry name" value="Beta Polymerase, domain 2"/>
    <property type="match status" value="1"/>
</dbReference>
<keyword evidence="4" id="KW-0548">Nucleotidyltransferase</keyword>
<evidence type="ECO:0000256" key="4">
    <source>
        <dbReference type="ARBA" id="ARBA00022695"/>
    </source>
</evidence>
<dbReference type="InterPro" id="IPR002646">
    <property type="entry name" value="PolA_pol_head_dom"/>
</dbReference>
<protein>
    <submittedName>
        <fullName evidence="15">HDIG domain-containing protein</fullName>
    </submittedName>
</protein>
<dbReference type="InterPro" id="IPR050124">
    <property type="entry name" value="tRNA_CCA-adding_enzyme"/>
</dbReference>
<accession>A0A1G8DY18</accession>
<dbReference type="Gene3D" id="1.10.246.80">
    <property type="match status" value="1"/>
</dbReference>
<dbReference type="GO" id="GO:0046872">
    <property type="term" value="F:metal ion binding"/>
    <property type="evidence" value="ECO:0007669"/>
    <property type="project" value="UniProtKB-KW"/>
</dbReference>
<keyword evidence="10 11" id="KW-0694">RNA-binding</keyword>
<dbReference type="Pfam" id="PF01966">
    <property type="entry name" value="HD"/>
    <property type="match status" value="1"/>
</dbReference>
<comment type="similarity">
    <text evidence="11">Belongs to the tRNA nucleotidyltransferase/poly(A) polymerase family.</text>
</comment>
<dbReference type="Pfam" id="PF12627">
    <property type="entry name" value="PolyA_pol_RNAbd"/>
    <property type="match status" value="1"/>
</dbReference>
<dbReference type="GO" id="GO:0042245">
    <property type="term" value="P:RNA repair"/>
    <property type="evidence" value="ECO:0007669"/>
    <property type="project" value="UniProtKB-KW"/>
</dbReference>
<keyword evidence="9" id="KW-0460">Magnesium</keyword>
<dbReference type="STRING" id="311334.SAMN05421846_101356"/>
<dbReference type="SUPFAM" id="SSF81891">
    <property type="entry name" value="Poly A polymerase C-terminal region-like"/>
    <property type="match status" value="1"/>
</dbReference>
<dbReference type="InterPro" id="IPR003607">
    <property type="entry name" value="HD/PDEase_dom"/>
</dbReference>
<dbReference type="CDD" id="cd05398">
    <property type="entry name" value="NT_ClassII-CCAase"/>
    <property type="match status" value="1"/>
</dbReference>
<dbReference type="CDD" id="cd00077">
    <property type="entry name" value="HDc"/>
    <property type="match status" value="1"/>
</dbReference>
<evidence type="ECO:0000259" key="12">
    <source>
        <dbReference type="Pfam" id="PF01743"/>
    </source>
</evidence>
<evidence type="ECO:0000256" key="10">
    <source>
        <dbReference type="ARBA" id="ARBA00022884"/>
    </source>
</evidence>
<evidence type="ECO:0000259" key="14">
    <source>
        <dbReference type="Pfam" id="PF12627"/>
    </source>
</evidence>
<organism evidence="15 16">
    <name type="scientific">Chryseobacterium taeanense</name>
    <dbReference type="NCBI Taxonomy" id="311334"/>
    <lineage>
        <taxon>Bacteria</taxon>
        <taxon>Pseudomonadati</taxon>
        <taxon>Bacteroidota</taxon>
        <taxon>Flavobacteriia</taxon>
        <taxon>Flavobacteriales</taxon>
        <taxon>Weeksellaceae</taxon>
        <taxon>Chryseobacterium group</taxon>
        <taxon>Chryseobacterium</taxon>
    </lineage>
</organism>
<reference evidence="16" key="1">
    <citation type="submission" date="2016-10" db="EMBL/GenBank/DDBJ databases">
        <authorList>
            <person name="Varghese N."/>
            <person name="Submissions S."/>
        </authorList>
    </citation>
    <scope>NUCLEOTIDE SEQUENCE [LARGE SCALE GENOMIC DNA]</scope>
    <source>
        <strain evidence="16">DSM 17071</strain>
    </source>
</reference>
<keyword evidence="2 11" id="KW-0808">Transferase</keyword>
<evidence type="ECO:0000256" key="6">
    <source>
        <dbReference type="ARBA" id="ARBA00022741"/>
    </source>
</evidence>
<dbReference type="PANTHER" id="PTHR47545">
    <property type="entry name" value="MULTIFUNCTIONAL CCA PROTEIN"/>
    <property type="match status" value="1"/>
</dbReference>
<dbReference type="FunFam" id="3.30.460.10:FF:000033">
    <property type="entry name" value="Poly A polymerase head domain protein"/>
    <property type="match status" value="1"/>
</dbReference>
<dbReference type="InterPro" id="IPR006675">
    <property type="entry name" value="HDIG_dom"/>
</dbReference>
<evidence type="ECO:0000256" key="7">
    <source>
        <dbReference type="ARBA" id="ARBA00022800"/>
    </source>
</evidence>
<evidence type="ECO:0000256" key="11">
    <source>
        <dbReference type="RuleBase" id="RU003953"/>
    </source>
</evidence>
<evidence type="ECO:0000256" key="2">
    <source>
        <dbReference type="ARBA" id="ARBA00022679"/>
    </source>
</evidence>
<evidence type="ECO:0000313" key="16">
    <source>
        <dbReference type="Proteomes" id="UP000198869"/>
    </source>
</evidence>
<dbReference type="InterPro" id="IPR006674">
    <property type="entry name" value="HD_domain"/>
</dbReference>
<feature type="domain" description="HD" evidence="13">
    <location>
        <begin position="276"/>
        <end position="359"/>
    </location>
</feature>
<keyword evidence="7" id="KW-0692">RNA repair</keyword>
<dbReference type="PANTHER" id="PTHR47545:SF1">
    <property type="entry name" value="MULTIFUNCTIONAL CCA PROTEIN"/>
    <property type="match status" value="1"/>
</dbReference>
<keyword evidence="5" id="KW-0479">Metal-binding</keyword>
<dbReference type="NCBIfam" id="TIGR00277">
    <property type="entry name" value="HDIG"/>
    <property type="match status" value="1"/>
</dbReference>
<dbReference type="GO" id="GO:0003723">
    <property type="term" value="F:RNA binding"/>
    <property type="evidence" value="ECO:0007669"/>
    <property type="project" value="UniProtKB-KW"/>
</dbReference>
<feature type="domain" description="Poly A polymerase head" evidence="12">
    <location>
        <begin position="43"/>
        <end position="172"/>
    </location>
</feature>
<dbReference type="GO" id="GO:0005524">
    <property type="term" value="F:ATP binding"/>
    <property type="evidence" value="ECO:0007669"/>
    <property type="project" value="UniProtKB-KW"/>
</dbReference>
<keyword evidence="6" id="KW-0547">Nucleotide-binding</keyword>
<dbReference type="Proteomes" id="UP000198869">
    <property type="component" value="Unassembled WGS sequence"/>
</dbReference>
<gene>
    <name evidence="15" type="ORF">SAMN05421846_101356</name>
</gene>
<dbReference type="InterPro" id="IPR043519">
    <property type="entry name" value="NT_sf"/>
</dbReference>
<evidence type="ECO:0000256" key="8">
    <source>
        <dbReference type="ARBA" id="ARBA00022840"/>
    </source>
</evidence>
<keyword evidence="16" id="KW-1185">Reference proteome</keyword>
<feature type="domain" description="tRNA nucleotidyltransferase/poly(A) polymerase RNA and SrmB- binding" evidence="14">
    <location>
        <begin position="200"/>
        <end position="258"/>
    </location>
</feature>
<sequence>MIILSLQILNFEIFKMNINLNQNKNLKLFKIISEVANKNKQSVYVVGGYVRDLLMKRKASTDIDFVTEQSGIELAQNVGKEIDPKMKVSVFKTYGTAMIKYKDLELEFVGARKESYSENSRKPEVEGGTIEDDQKRRDFTINAMAISLNKDNFGELIDPFNGVDDLEKGILRTPLEPAQTYSDDPLRMMRAIRFASTLQFQIEEKSLEAIRQEAERIKIVSMERIMVEFNKIMLSEKPSLGLKLMEQTGLMKLIIPELVDLKGVEEVEGQTHKDNFYHTLEVVDNISANTDNLWLRWSALLHDIGKAPTKKFVEGTGWTFHGHEFLGSKMVKNLFQRLKLPLGSDMKYVQKMVKLSSRPIALITDDASDSALRRLLFDAGEDMEDLFTLCKADITTKNSKKQEKFKKNFEYVAIKIKEVEEKDQVRNFQPPISGEEIMAMFNLKPGREIGILKEKVKEAILEGEIANNSEEARNFVIAEAEKLGLTLV</sequence>
<evidence type="ECO:0000259" key="13">
    <source>
        <dbReference type="Pfam" id="PF01966"/>
    </source>
</evidence>
<evidence type="ECO:0000256" key="5">
    <source>
        <dbReference type="ARBA" id="ARBA00022723"/>
    </source>
</evidence>
<dbReference type="Gene3D" id="1.10.3090.10">
    <property type="entry name" value="cca-adding enzyme, domain 2"/>
    <property type="match status" value="1"/>
</dbReference>
<dbReference type="GO" id="GO:0016779">
    <property type="term" value="F:nucleotidyltransferase activity"/>
    <property type="evidence" value="ECO:0007669"/>
    <property type="project" value="UniProtKB-KW"/>
</dbReference>
<keyword evidence="8" id="KW-0067">ATP-binding</keyword>
<evidence type="ECO:0000313" key="15">
    <source>
        <dbReference type="EMBL" id="SDH62622.1"/>
    </source>
</evidence>
<dbReference type="EMBL" id="FNDW01000001">
    <property type="protein sequence ID" value="SDH62622.1"/>
    <property type="molecule type" value="Genomic_DNA"/>
</dbReference>
<dbReference type="InterPro" id="IPR032828">
    <property type="entry name" value="PolyA_RNA-bd"/>
</dbReference>
<dbReference type="Pfam" id="PF01743">
    <property type="entry name" value="PolyA_pol"/>
    <property type="match status" value="1"/>
</dbReference>
<dbReference type="SUPFAM" id="SSF81301">
    <property type="entry name" value="Nucleotidyltransferase"/>
    <property type="match status" value="1"/>
</dbReference>
<evidence type="ECO:0000256" key="3">
    <source>
        <dbReference type="ARBA" id="ARBA00022694"/>
    </source>
</evidence>
<keyword evidence="3" id="KW-0819">tRNA processing</keyword>
<name>A0A1G8DY18_9FLAO</name>
<dbReference type="GO" id="GO:0008033">
    <property type="term" value="P:tRNA processing"/>
    <property type="evidence" value="ECO:0007669"/>
    <property type="project" value="UniProtKB-KW"/>
</dbReference>
<comment type="cofactor">
    <cofactor evidence="1">
        <name>Mg(2+)</name>
        <dbReference type="ChEBI" id="CHEBI:18420"/>
    </cofactor>
</comment>
<evidence type="ECO:0000256" key="9">
    <source>
        <dbReference type="ARBA" id="ARBA00022842"/>
    </source>
</evidence>
<evidence type="ECO:0000256" key="1">
    <source>
        <dbReference type="ARBA" id="ARBA00001946"/>
    </source>
</evidence>